<proteinExistence type="predicted"/>
<organism evidence="2 3">
    <name type="scientific">Lentinula lateritia</name>
    <dbReference type="NCBI Taxonomy" id="40482"/>
    <lineage>
        <taxon>Eukaryota</taxon>
        <taxon>Fungi</taxon>
        <taxon>Dikarya</taxon>
        <taxon>Basidiomycota</taxon>
        <taxon>Agaricomycotina</taxon>
        <taxon>Agaricomycetes</taxon>
        <taxon>Agaricomycetidae</taxon>
        <taxon>Agaricales</taxon>
        <taxon>Marasmiineae</taxon>
        <taxon>Omphalotaceae</taxon>
        <taxon>Lentinula</taxon>
    </lineage>
</organism>
<feature type="compositionally biased region" description="Polar residues" evidence="1">
    <location>
        <begin position="834"/>
        <end position="852"/>
    </location>
</feature>
<feature type="compositionally biased region" description="Acidic residues" evidence="1">
    <location>
        <begin position="705"/>
        <end position="715"/>
    </location>
</feature>
<evidence type="ECO:0000313" key="3">
    <source>
        <dbReference type="Proteomes" id="UP001150238"/>
    </source>
</evidence>
<feature type="compositionally biased region" description="Low complexity" evidence="1">
    <location>
        <begin position="316"/>
        <end position="332"/>
    </location>
</feature>
<feature type="region of interest" description="Disordered" evidence="1">
    <location>
        <begin position="567"/>
        <end position="641"/>
    </location>
</feature>
<evidence type="ECO:0000313" key="2">
    <source>
        <dbReference type="EMBL" id="KAJ4465198.1"/>
    </source>
</evidence>
<feature type="compositionally biased region" description="Polar residues" evidence="1">
    <location>
        <begin position="588"/>
        <end position="600"/>
    </location>
</feature>
<dbReference type="Proteomes" id="UP001150238">
    <property type="component" value="Unassembled WGS sequence"/>
</dbReference>
<feature type="region of interest" description="Disordered" evidence="1">
    <location>
        <begin position="813"/>
        <end position="884"/>
    </location>
</feature>
<feature type="compositionally biased region" description="Polar residues" evidence="1">
    <location>
        <begin position="618"/>
        <end position="641"/>
    </location>
</feature>
<feature type="region of interest" description="Disordered" evidence="1">
    <location>
        <begin position="443"/>
        <end position="538"/>
    </location>
</feature>
<feature type="region of interest" description="Disordered" evidence="1">
    <location>
        <begin position="705"/>
        <end position="726"/>
    </location>
</feature>
<name>A0A9W9DDM5_9AGAR</name>
<dbReference type="EMBL" id="JANVFS010000053">
    <property type="protein sequence ID" value="KAJ4465198.1"/>
    <property type="molecule type" value="Genomic_DNA"/>
</dbReference>
<dbReference type="AlphaFoldDB" id="A0A9W9DDM5"/>
<feature type="region of interest" description="Disordered" evidence="1">
    <location>
        <begin position="316"/>
        <end position="339"/>
    </location>
</feature>
<feature type="compositionally biased region" description="Basic and acidic residues" evidence="1">
    <location>
        <begin position="821"/>
        <end position="832"/>
    </location>
</feature>
<gene>
    <name evidence="2" type="ORF">C8J55DRAFT_263245</name>
</gene>
<feature type="compositionally biased region" description="Low complexity" evidence="1">
    <location>
        <begin position="453"/>
        <end position="472"/>
    </location>
</feature>
<reference evidence="2" key="2">
    <citation type="journal article" date="2023" name="Proc. Natl. Acad. Sci. U.S.A.">
        <title>A global phylogenomic analysis of the shiitake genus Lentinula.</title>
        <authorList>
            <person name="Sierra-Patev S."/>
            <person name="Min B."/>
            <person name="Naranjo-Ortiz M."/>
            <person name="Looney B."/>
            <person name="Konkel Z."/>
            <person name="Slot J.C."/>
            <person name="Sakamoto Y."/>
            <person name="Steenwyk J.L."/>
            <person name="Rokas A."/>
            <person name="Carro J."/>
            <person name="Camarero S."/>
            <person name="Ferreira P."/>
            <person name="Molpeceres G."/>
            <person name="Ruiz-Duenas F.J."/>
            <person name="Serrano A."/>
            <person name="Henrissat B."/>
            <person name="Drula E."/>
            <person name="Hughes K.W."/>
            <person name="Mata J.L."/>
            <person name="Ishikawa N.K."/>
            <person name="Vargas-Isla R."/>
            <person name="Ushijima S."/>
            <person name="Smith C.A."/>
            <person name="Donoghue J."/>
            <person name="Ahrendt S."/>
            <person name="Andreopoulos W."/>
            <person name="He G."/>
            <person name="LaButti K."/>
            <person name="Lipzen A."/>
            <person name="Ng V."/>
            <person name="Riley R."/>
            <person name="Sandor L."/>
            <person name="Barry K."/>
            <person name="Martinez A.T."/>
            <person name="Xiao Y."/>
            <person name="Gibbons J.G."/>
            <person name="Terashima K."/>
            <person name="Grigoriev I.V."/>
            <person name="Hibbett D."/>
        </authorList>
    </citation>
    <scope>NUCLEOTIDE SEQUENCE</scope>
    <source>
        <strain evidence="2">Sp2 HRB7682 ss15</strain>
    </source>
</reference>
<reference evidence="2" key="1">
    <citation type="submission" date="2022-08" db="EMBL/GenBank/DDBJ databases">
        <authorList>
            <consortium name="DOE Joint Genome Institute"/>
            <person name="Min B."/>
            <person name="Riley R."/>
            <person name="Sierra-Patev S."/>
            <person name="Naranjo-Ortiz M."/>
            <person name="Looney B."/>
            <person name="Konkel Z."/>
            <person name="Slot J.C."/>
            <person name="Sakamoto Y."/>
            <person name="Steenwyk J.L."/>
            <person name="Rokas A."/>
            <person name="Carro J."/>
            <person name="Camarero S."/>
            <person name="Ferreira P."/>
            <person name="Molpeceres G."/>
            <person name="Ruiz-Duenas F.J."/>
            <person name="Serrano A."/>
            <person name="Henrissat B."/>
            <person name="Drula E."/>
            <person name="Hughes K.W."/>
            <person name="Mata J.L."/>
            <person name="Ishikawa N.K."/>
            <person name="Vargas-Isla R."/>
            <person name="Ushijima S."/>
            <person name="Smith C.A."/>
            <person name="Ahrendt S."/>
            <person name="Andreopoulos W."/>
            <person name="He G."/>
            <person name="Labutti K."/>
            <person name="Lipzen A."/>
            <person name="Ng V."/>
            <person name="Sandor L."/>
            <person name="Barry K."/>
            <person name="Martinez A.T."/>
            <person name="Xiao Y."/>
            <person name="Gibbons J.G."/>
            <person name="Terashima K."/>
            <person name="Hibbett D.S."/>
            <person name="Grigoriev I.V."/>
        </authorList>
    </citation>
    <scope>NUCLEOTIDE SEQUENCE</scope>
    <source>
        <strain evidence="2">Sp2 HRB7682 ss15</strain>
    </source>
</reference>
<sequence length="884" mass="96254">MGNEQNTLYSCKCINVQLKSSAPPTTGAQSDLPPASAWTTVFVPRDEDIKIIYPHLTLRSRHRAPYIPDPTRCARYTTVTCLSCQTLVYRIHQTVLLDDEVNIREGPIIAKGWVFEEVLRSSSGWLEVSTKDVLLGETVVNQQKALPQFSELFGIVLPASTSTSSLTPDFDTTLQSISQSQLVPRYQLPPIPAIFPEPKSTRSLFTVLAAVATRHSNAIRTEAEEYIDRIVKEKVEEIKRAEAQLKRNVLALMTAYSDGIKKAEHEQNTLQEGSSQTEAKKEKKESAPSPPASPSTPVFTGAPSSVIRDFIPMRITPSSTTAPTIPSTSSPRVPRPSPLINGSLPHISALSASLATSSFHHPRAGNAIADGASIPPINPSRTTTDADSLHSLRSASSATLSAPQDLTNVFQYPRLFDDQVNTAASFRYFQLEDEMMRRNLEAERDKKARDGLPATTSASSSRISAPSASSSRVNGAVSKTEQGHRNDKATAVEPQEKLKESELQDQSQASPKSKGKRKVTFDVQLDPPSNPVEDGTNNLSEDMLFDYEEETNGQDTTSVVLPMSESLSQQGAVSRLHDRNSSGGGSPASFTGPISASLPASSHIPLPIPSRIPPRTTAAAQNGSDNLKSNNAEANHNQTDPASDIAFDFTATNFDAPSAARALKRDRHTQILNLLAASLPSHRAAWAGKNYEAFVRGAYAKTNEDYDDDDFDDGGDDMKTEELQPELSRAGIPSSVPVTINRPFKAPPLSLASYQPAVLTENMDNNRPSQADDIYKKRASAAALRRASYAERDIERGVDPGMFDYLLAVHHEEDEEDEDQLDGHRDSEHGENGESATNRANSEDANGSSRGPTGNRKGRDRAHKILEAQAKSGVPDDEMWRSLI</sequence>
<feature type="region of interest" description="Disordered" evidence="1">
    <location>
        <begin position="366"/>
        <end position="389"/>
    </location>
</feature>
<comment type="caution">
    <text evidence="2">The sequence shown here is derived from an EMBL/GenBank/DDBJ whole genome shotgun (WGS) entry which is preliminary data.</text>
</comment>
<feature type="region of interest" description="Disordered" evidence="1">
    <location>
        <begin position="264"/>
        <end position="303"/>
    </location>
</feature>
<feature type="compositionally biased region" description="Basic and acidic residues" evidence="1">
    <location>
        <begin position="481"/>
        <end position="502"/>
    </location>
</feature>
<evidence type="ECO:0000256" key="1">
    <source>
        <dbReference type="SAM" id="MobiDB-lite"/>
    </source>
</evidence>
<accession>A0A9W9DDM5</accession>
<protein>
    <submittedName>
        <fullName evidence="2">Uncharacterized protein</fullName>
    </submittedName>
</protein>
<feature type="compositionally biased region" description="Polar residues" evidence="1">
    <location>
        <begin position="268"/>
        <end position="277"/>
    </location>
</feature>